<dbReference type="PANTHER" id="PTHR13742:SF17">
    <property type="entry name" value="RE32990P-RELATED"/>
    <property type="match status" value="1"/>
</dbReference>
<dbReference type="EMBL" id="AF154334">
    <property type="protein sequence ID" value="AAF13358.1"/>
    <property type="molecule type" value="mRNA"/>
</dbReference>
<proteinExistence type="evidence at transcript level"/>
<dbReference type="Pfam" id="PF11934">
    <property type="entry name" value="DUF3452"/>
    <property type="match status" value="1"/>
</dbReference>
<dbReference type="InterPro" id="IPR002719">
    <property type="entry name" value="RB_B"/>
</dbReference>
<evidence type="ECO:0000256" key="1">
    <source>
        <dbReference type="ARBA" id="ARBA00004123"/>
    </source>
</evidence>
<reference evidence="11" key="1">
    <citation type="journal article" date="1999" name="Mol. Gen. Genet.">
        <title>Cell type-specific gene expression in the cell cycle of the dimorphic ciliate Eufolliculina uhligi.</title>
        <authorList>
            <person name="Markmann-Mulisch U."/>
            <person name="Reiss B."/>
            <person name="Mulisch M."/>
        </authorList>
    </citation>
    <scope>NUCLEOTIDE SEQUENCE</scope>
</reference>
<protein>
    <submittedName>
        <fullName evidence="11">Uncharacterized protein</fullName>
    </submittedName>
</protein>
<feature type="domain" description="Retinoblastoma-associated protein A-box" evidence="10">
    <location>
        <begin position="320"/>
        <end position="528"/>
    </location>
</feature>
<name>Q9U760_9CILI</name>
<evidence type="ECO:0000259" key="9">
    <source>
        <dbReference type="SMART" id="SM01367"/>
    </source>
</evidence>
<evidence type="ECO:0000313" key="11">
    <source>
        <dbReference type="EMBL" id="AAF13358.1"/>
    </source>
</evidence>
<accession>Q9U760</accession>
<dbReference type="GO" id="GO:0000785">
    <property type="term" value="C:chromatin"/>
    <property type="evidence" value="ECO:0007669"/>
    <property type="project" value="TreeGrafter"/>
</dbReference>
<keyword evidence="4" id="KW-0805">Transcription regulation</keyword>
<dbReference type="GO" id="GO:0005634">
    <property type="term" value="C:nucleus"/>
    <property type="evidence" value="ECO:0007669"/>
    <property type="project" value="UniProtKB-SubCell"/>
</dbReference>
<dbReference type="InterPro" id="IPR028309">
    <property type="entry name" value="RB_fam"/>
</dbReference>
<evidence type="ECO:0000256" key="5">
    <source>
        <dbReference type="ARBA" id="ARBA00023163"/>
    </source>
</evidence>
<evidence type="ECO:0000256" key="3">
    <source>
        <dbReference type="ARBA" id="ARBA00022491"/>
    </source>
</evidence>
<feature type="region of interest" description="Disordered" evidence="8">
    <location>
        <begin position="249"/>
        <end position="269"/>
    </location>
</feature>
<dbReference type="SMART" id="SM01368">
    <property type="entry name" value="RB_A"/>
    <property type="match status" value="1"/>
</dbReference>
<keyword evidence="7" id="KW-0131">Cell cycle</keyword>
<dbReference type="InterPro" id="IPR024599">
    <property type="entry name" value="RB_N"/>
</dbReference>
<evidence type="ECO:0000256" key="4">
    <source>
        <dbReference type="ARBA" id="ARBA00023015"/>
    </source>
</evidence>
<organism evidence="11">
    <name type="scientific">Eufolliculina uhligi</name>
    <dbReference type="NCBI Taxonomy" id="46026"/>
    <lineage>
        <taxon>Eukaryota</taxon>
        <taxon>Sar</taxon>
        <taxon>Alveolata</taxon>
        <taxon>Ciliophora</taxon>
        <taxon>Postciliodesmatophora</taxon>
        <taxon>Heterotrichea</taxon>
        <taxon>Heterotrichida</taxon>
        <taxon>Folliculinidae</taxon>
        <taxon>Eufolliculina</taxon>
    </lineage>
</organism>
<comment type="similarity">
    <text evidence="2">Belongs to the retinoblastoma protein (RB) family.</text>
</comment>
<keyword evidence="5" id="KW-0804">Transcription</keyword>
<sequence>PSSPCSSLISEISRNLTLSVEVLSKAQRFLDSAQSSKIPNKVLVRCCLFLAAKLTENPQLSLSELLAGPSPVTFKEFWEGLNEAAKKLLLPTEAQHVVEGFIKAQGVTMALFSKFKKIWDDLFIDGREENTLQVFHFCWLLFAYARKELVDTPSILFDCGNLLTSVLHTVLTRLPSTVRFEQGTALQTILDAMKTTEDKIRPWSTQLDSFLAQLSSNSGFILDDWIGANYEHNSQLLLRLYKEKLGADDPDETTLAERTDQPQTPTKERVYSPLVGRSNIRRETVGRILNWDKLPTDLGISSRLKEFRLPPDSPFIGCSTPMTMVMENHRWLSDIIDDENTSNLYAESLRTLHEADVQTLTAETEQITSRVDTLFKEKSIGGNPAEGAAFILSHFEADDDGGHDDYLHGSSDENYRVAEVKTLLHHTIRVLVDNGSLKQQKPGSSLWRSLYACCIETSLYTHEVTNISLGELLKACDIGMFDFWKTIRVFLTFDARIPMGLKWHLKEVELQIVSCLAWADQTLIQPEIQAKLHSNNERCNHSRFFKRVYSQAACRLSELATSLGLSDALKENSWVVVKYLLTDKLELLVGRHLDQMVICSIYGTCKGRSEVSFTKIVESYKKLFNEDQSIYMQVLIEGSHFDTVIQFYNKVFMPTLKEFLIDMHQGKTITQGLHQQNPLRACAPAVPVQRAIINTMKSPNRSPFMTPRTMKLMASNSPMFPSNRQAPTSLIGSLRFDSAGMTRKIIKPTEPADQPPVIRKCLTF</sequence>
<dbReference type="Gene3D" id="1.10.472.10">
    <property type="entry name" value="Cyclin-like"/>
    <property type="match status" value="2"/>
</dbReference>
<feature type="non-terminal residue" evidence="11">
    <location>
        <position position="1"/>
    </location>
</feature>
<dbReference type="GO" id="GO:0005667">
    <property type="term" value="C:transcription regulator complex"/>
    <property type="evidence" value="ECO:0007669"/>
    <property type="project" value="TreeGrafter"/>
</dbReference>
<evidence type="ECO:0000256" key="6">
    <source>
        <dbReference type="ARBA" id="ARBA00023242"/>
    </source>
</evidence>
<dbReference type="InterPro" id="IPR002720">
    <property type="entry name" value="RB_A"/>
</dbReference>
<dbReference type="SUPFAM" id="SSF47954">
    <property type="entry name" value="Cyclin-like"/>
    <property type="match status" value="2"/>
</dbReference>
<dbReference type="CDD" id="cd00043">
    <property type="entry name" value="CYCLIN_SF"/>
    <property type="match status" value="1"/>
</dbReference>
<dbReference type="SMART" id="SM01367">
    <property type="entry name" value="DUF3452"/>
    <property type="match status" value="1"/>
</dbReference>
<keyword evidence="6" id="KW-0539">Nucleus</keyword>
<dbReference type="InterPro" id="IPR036915">
    <property type="entry name" value="Cyclin-like_sf"/>
</dbReference>
<dbReference type="Pfam" id="PF01858">
    <property type="entry name" value="RB_A"/>
    <property type="match status" value="1"/>
</dbReference>
<keyword evidence="3" id="KW-0678">Repressor</keyword>
<evidence type="ECO:0000256" key="2">
    <source>
        <dbReference type="ARBA" id="ARBA00009475"/>
    </source>
</evidence>
<dbReference type="GO" id="GO:0030154">
    <property type="term" value="P:cell differentiation"/>
    <property type="evidence" value="ECO:0007669"/>
    <property type="project" value="TreeGrafter"/>
</dbReference>
<feature type="compositionally biased region" description="Basic and acidic residues" evidence="8">
    <location>
        <begin position="255"/>
        <end position="269"/>
    </location>
</feature>
<evidence type="ECO:0000259" key="10">
    <source>
        <dbReference type="SMART" id="SM01368"/>
    </source>
</evidence>
<dbReference type="GO" id="GO:0000977">
    <property type="term" value="F:RNA polymerase II transcription regulatory region sequence-specific DNA binding"/>
    <property type="evidence" value="ECO:0007669"/>
    <property type="project" value="TreeGrafter"/>
</dbReference>
<dbReference type="Pfam" id="PF01857">
    <property type="entry name" value="RB_B"/>
    <property type="match status" value="1"/>
</dbReference>
<evidence type="ECO:0000256" key="7">
    <source>
        <dbReference type="ARBA" id="ARBA00023306"/>
    </source>
</evidence>
<dbReference type="GO" id="GO:2000134">
    <property type="term" value="P:negative regulation of G1/S transition of mitotic cell cycle"/>
    <property type="evidence" value="ECO:0007669"/>
    <property type="project" value="TreeGrafter"/>
</dbReference>
<comment type="subcellular location">
    <subcellularLocation>
        <location evidence="1">Nucleus</location>
    </subcellularLocation>
</comment>
<feature type="domain" description="Retinoblastoma-associated protein N-terminal" evidence="9">
    <location>
        <begin position="49"/>
        <end position="173"/>
    </location>
</feature>
<evidence type="ECO:0000256" key="8">
    <source>
        <dbReference type="SAM" id="MobiDB-lite"/>
    </source>
</evidence>
<dbReference type="AlphaFoldDB" id="Q9U760"/>
<dbReference type="GO" id="GO:0006357">
    <property type="term" value="P:regulation of transcription by RNA polymerase II"/>
    <property type="evidence" value="ECO:0007669"/>
    <property type="project" value="InterPro"/>
</dbReference>
<dbReference type="PANTHER" id="PTHR13742">
    <property type="entry name" value="RETINOBLASTOMA-ASSOCIATED PROTEIN RB -RELATED"/>
    <property type="match status" value="1"/>
</dbReference>